<dbReference type="EMBL" id="GBXM01065226">
    <property type="protein sequence ID" value="JAH43351.1"/>
    <property type="molecule type" value="Transcribed_RNA"/>
</dbReference>
<sequence>MRAVFLSLISAMQGKVKAFTITHVPHMNRSTGSSNHYRNQSGAAAMFSSSGIILTV</sequence>
<protein>
    <submittedName>
        <fullName evidence="1">Uncharacterized protein</fullName>
    </submittedName>
</protein>
<proteinExistence type="predicted"/>
<dbReference type="AlphaFoldDB" id="A0A0E9SPY0"/>
<evidence type="ECO:0000313" key="1">
    <source>
        <dbReference type="EMBL" id="JAH43351.1"/>
    </source>
</evidence>
<reference evidence="1" key="1">
    <citation type="submission" date="2014-11" db="EMBL/GenBank/DDBJ databases">
        <authorList>
            <person name="Amaro Gonzalez C."/>
        </authorList>
    </citation>
    <scope>NUCLEOTIDE SEQUENCE</scope>
</reference>
<organism evidence="1">
    <name type="scientific">Anguilla anguilla</name>
    <name type="common">European freshwater eel</name>
    <name type="synonym">Muraena anguilla</name>
    <dbReference type="NCBI Taxonomy" id="7936"/>
    <lineage>
        <taxon>Eukaryota</taxon>
        <taxon>Metazoa</taxon>
        <taxon>Chordata</taxon>
        <taxon>Craniata</taxon>
        <taxon>Vertebrata</taxon>
        <taxon>Euteleostomi</taxon>
        <taxon>Actinopterygii</taxon>
        <taxon>Neopterygii</taxon>
        <taxon>Teleostei</taxon>
        <taxon>Anguilliformes</taxon>
        <taxon>Anguillidae</taxon>
        <taxon>Anguilla</taxon>
    </lineage>
</organism>
<reference evidence="1" key="2">
    <citation type="journal article" date="2015" name="Fish Shellfish Immunol.">
        <title>Early steps in the European eel (Anguilla anguilla)-Vibrio vulnificus interaction in the gills: Role of the RtxA13 toxin.</title>
        <authorList>
            <person name="Callol A."/>
            <person name="Pajuelo D."/>
            <person name="Ebbesson L."/>
            <person name="Teles M."/>
            <person name="MacKenzie S."/>
            <person name="Amaro C."/>
        </authorList>
    </citation>
    <scope>NUCLEOTIDE SEQUENCE</scope>
</reference>
<accession>A0A0E9SPY0</accession>
<name>A0A0E9SPY0_ANGAN</name>